<dbReference type="GO" id="GO:0000155">
    <property type="term" value="F:phosphorelay sensor kinase activity"/>
    <property type="evidence" value="ECO:0007669"/>
    <property type="project" value="InterPro"/>
</dbReference>
<dbReference type="Gene3D" id="1.10.287.130">
    <property type="match status" value="1"/>
</dbReference>
<dbReference type="PRINTS" id="PR00344">
    <property type="entry name" value="BCTRLSENSOR"/>
</dbReference>
<evidence type="ECO:0000256" key="5">
    <source>
        <dbReference type="ARBA" id="ARBA00022777"/>
    </source>
</evidence>
<dbReference type="SMART" id="SM00388">
    <property type="entry name" value="HisKA"/>
    <property type="match status" value="1"/>
</dbReference>
<dbReference type="InterPro" id="IPR005467">
    <property type="entry name" value="His_kinase_dom"/>
</dbReference>
<proteinExistence type="predicted"/>
<dbReference type="PROSITE" id="PS50109">
    <property type="entry name" value="HIS_KIN"/>
    <property type="match status" value="1"/>
</dbReference>
<dbReference type="InterPro" id="IPR004358">
    <property type="entry name" value="Sig_transdc_His_kin-like_C"/>
</dbReference>
<dbReference type="Pfam" id="PF02518">
    <property type="entry name" value="HATPase_c"/>
    <property type="match status" value="1"/>
</dbReference>
<evidence type="ECO:0000256" key="6">
    <source>
        <dbReference type="ARBA" id="ARBA00023012"/>
    </source>
</evidence>
<keyword evidence="7" id="KW-1133">Transmembrane helix</keyword>
<dbReference type="EC" id="2.7.13.3" evidence="2"/>
<dbReference type="InterPro" id="IPR003661">
    <property type="entry name" value="HisK_dim/P_dom"/>
</dbReference>
<dbReference type="CDD" id="cd16922">
    <property type="entry name" value="HATPase_EvgS-ArcB-TorS-like"/>
    <property type="match status" value="1"/>
</dbReference>
<dbReference type="PANTHER" id="PTHR43711:SF31">
    <property type="entry name" value="HISTIDINE KINASE"/>
    <property type="match status" value="1"/>
</dbReference>
<evidence type="ECO:0000259" key="8">
    <source>
        <dbReference type="PROSITE" id="PS50109"/>
    </source>
</evidence>
<evidence type="ECO:0000256" key="4">
    <source>
        <dbReference type="ARBA" id="ARBA00022679"/>
    </source>
</evidence>
<evidence type="ECO:0000313" key="10">
    <source>
        <dbReference type="Proteomes" id="UP000266441"/>
    </source>
</evidence>
<dbReference type="RefSeq" id="WP_119350249.1">
    <property type="nucleotide sequence ID" value="NZ_QWET01000008.1"/>
</dbReference>
<dbReference type="InterPro" id="IPR036097">
    <property type="entry name" value="HisK_dim/P_sf"/>
</dbReference>
<dbReference type="SMART" id="SM00387">
    <property type="entry name" value="HATPase_c"/>
    <property type="match status" value="1"/>
</dbReference>
<dbReference type="PANTHER" id="PTHR43711">
    <property type="entry name" value="TWO-COMPONENT HISTIDINE KINASE"/>
    <property type="match status" value="1"/>
</dbReference>
<keyword evidence="5" id="KW-0418">Kinase</keyword>
<feature type="transmembrane region" description="Helical" evidence="7">
    <location>
        <begin position="12"/>
        <end position="30"/>
    </location>
</feature>
<keyword evidence="10" id="KW-1185">Reference proteome</keyword>
<organism evidence="9 10">
    <name type="scientific">Mariniphaga sediminis</name>
    <dbReference type="NCBI Taxonomy" id="1628158"/>
    <lineage>
        <taxon>Bacteria</taxon>
        <taxon>Pseudomonadati</taxon>
        <taxon>Bacteroidota</taxon>
        <taxon>Bacteroidia</taxon>
        <taxon>Marinilabiliales</taxon>
        <taxon>Prolixibacteraceae</taxon>
        <taxon>Mariniphaga</taxon>
    </lineage>
</organism>
<dbReference type="Pfam" id="PF00512">
    <property type="entry name" value="HisKA"/>
    <property type="match status" value="1"/>
</dbReference>
<feature type="domain" description="Histidine kinase" evidence="8">
    <location>
        <begin position="97"/>
        <end position="315"/>
    </location>
</feature>
<keyword evidence="7" id="KW-0472">Membrane</keyword>
<dbReference type="Gene3D" id="3.30.565.10">
    <property type="entry name" value="Histidine kinase-like ATPase, C-terminal domain"/>
    <property type="match status" value="1"/>
</dbReference>
<dbReference type="FunFam" id="3.30.565.10:FF:000006">
    <property type="entry name" value="Sensor histidine kinase WalK"/>
    <property type="match status" value="1"/>
</dbReference>
<gene>
    <name evidence="9" type="ORF">D1164_12105</name>
</gene>
<feature type="transmembrane region" description="Helical" evidence="7">
    <location>
        <begin position="42"/>
        <end position="62"/>
    </location>
</feature>
<dbReference type="EMBL" id="QWET01000008">
    <property type="protein sequence ID" value="RIH64784.1"/>
    <property type="molecule type" value="Genomic_DNA"/>
</dbReference>
<dbReference type="CDD" id="cd00082">
    <property type="entry name" value="HisKA"/>
    <property type="match status" value="1"/>
</dbReference>
<comment type="catalytic activity">
    <reaction evidence="1">
        <text>ATP + protein L-histidine = ADP + protein N-phospho-L-histidine.</text>
        <dbReference type="EC" id="2.7.13.3"/>
    </reaction>
</comment>
<evidence type="ECO:0000256" key="2">
    <source>
        <dbReference type="ARBA" id="ARBA00012438"/>
    </source>
</evidence>
<accession>A0A399CYP4</accession>
<dbReference type="InterPro" id="IPR003594">
    <property type="entry name" value="HATPase_dom"/>
</dbReference>
<reference evidence="9 10" key="1">
    <citation type="journal article" date="2015" name="Int. J. Syst. Evol. Microbiol.">
        <title>Mariniphaga sediminis sp. nov., isolated from coastal sediment.</title>
        <authorList>
            <person name="Wang F.Q."/>
            <person name="Shen Q.Y."/>
            <person name="Chen G.J."/>
            <person name="Du Z.J."/>
        </authorList>
    </citation>
    <scope>NUCLEOTIDE SEQUENCE [LARGE SCALE GENOMIC DNA]</scope>
    <source>
        <strain evidence="9 10">SY21</strain>
    </source>
</reference>
<dbReference type="InterPro" id="IPR036890">
    <property type="entry name" value="HATPase_C_sf"/>
</dbReference>
<evidence type="ECO:0000313" key="9">
    <source>
        <dbReference type="EMBL" id="RIH64784.1"/>
    </source>
</evidence>
<dbReference type="SUPFAM" id="SSF47384">
    <property type="entry name" value="Homodimeric domain of signal transducing histidine kinase"/>
    <property type="match status" value="1"/>
</dbReference>
<keyword evidence="7" id="KW-0812">Transmembrane</keyword>
<name>A0A399CYP4_9BACT</name>
<dbReference type="OrthoDB" id="9796457at2"/>
<dbReference type="Proteomes" id="UP000266441">
    <property type="component" value="Unassembled WGS sequence"/>
</dbReference>
<protein>
    <recommendedName>
        <fullName evidence="2">histidine kinase</fullName>
        <ecNumber evidence="2">2.7.13.3</ecNumber>
    </recommendedName>
</protein>
<dbReference type="SUPFAM" id="SSF55874">
    <property type="entry name" value="ATPase domain of HSP90 chaperone/DNA topoisomerase II/histidine kinase"/>
    <property type="match status" value="1"/>
</dbReference>
<keyword evidence="6" id="KW-0902">Two-component regulatory system</keyword>
<evidence type="ECO:0000256" key="1">
    <source>
        <dbReference type="ARBA" id="ARBA00000085"/>
    </source>
</evidence>
<sequence length="319" mass="36228">MKKKWNFETRITLTYLVLGIGWIIITDFLLENASESIMSWTQMQSAKGIIFVLISSLVIFMLSRRYSKQQKFIKKHLRKSKEIAEESDRLKSVFLANMSHEIRTPMNGILGFVRLLEEPNLTAEQRALYLGYVKKSALRLLDTINDIIEISKIESEEAVLHRDDVDLNESISYLYGFFKPIAEEKGLSFVLKNGILGEKAIVHTDKIKLESVLINIIKNAFKFTHEGFVEFGCNFLDGAIVFYVKDSGIGIPSDRQDAIFERFTQADLSITKPYEGSGLGLSIARAYAALLGGKIWLESEPGKGSTFWFSMKFEPAKQI</sequence>
<keyword evidence="3" id="KW-0597">Phosphoprotein</keyword>
<comment type="caution">
    <text evidence="9">The sequence shown here is derived from an EMBL/GenBank/DDBJ whole genome shotgun (WGS) entry which is preliminary data.</text>
</comment>
<dbReference type="AlphaFoldDB" id="A0A399CYP4"/>
<dbReference type="InterPro" id="IPR050736">
    <property type="entry name" value="Sensor_HK_Regulatory"/>
</dbReference>
<evidence type="ECO:0000256" key="3">
    <source>
        <dbReference type="ARBA" id="ARBA00022553"/>
    </source>
</evidence>
<keyword evidence="4" id="KW-0808">Transferase</keyword>
<evidence type="ECO:0000256" key="7">
    <source>
        <dbReference type="SAM" id="Phobius"/>
    </source>
</evidence>